<evidence type="ECO:0000256" key="2">
    <source>
        <dbReference type="ARBA" id="ARBA00023125"/>
    </source>
</evidence>
<keyword evidence="3" id="KW-0804">Transcription</keyword>
<dbReference type="GO" id="GO:0005829">
    <property type="term" value="C:cytosol"/>
    <property type="evidence" value="ECO:0007669"/>
    <property type="project" value="TreeGrafter"/>
</dbReference>
<dbReference type="EMBL" id="FOOU01000013">
    <property type="protein sequence ID" value="SFG77416.1"/>
    <property type="molecule type" value="Genomic_DNA"/>
</dbReference>
<dbReference type="PANTHER" id="PTHR30154:SF34">
    <property type="entry name" value="TRANSCRIPTIONAL REGULATOR AZLB"/>
    <property type="match status" value="1"/>
</dbReference>
<dbReference type="InterPro" id="IPR000485">
    <property type="entry name" value="AsnC-type_HTH_dom"/>
</dbReference>
<dbReference type="CDD" id="cd00090">
    <property type="entry name" value="HTH_ARSR"/>
    <property type="match status" value="1"/>
</dbReference>
<dbReference type="InterPro" id="IPR019888">
    <property type="entry name" value="Tscrpt_reg_AsnC-like"/>
</dbReference>
<dbReference type="GO" id="GO:0043200">
    <property type="term" value="P:response to amino acid"/>
    <property type="evidence" value="ECO:0007669"/>
    <property type="project" value="TreeGrafter"/>
</dbReference>
<accession>A0A1I2URB7</accession>
<dbReference type="SUPFAM" id="SSF54909">
    <property type="entry name" value="Dimeric alpha+beta barrel"/>
    <property type="match status" value="1"/>
</dbReference>
<keyword evidence="6" id="KW-1185">Reference proteome</keyword>
<dbReference type="SMART" id="SM00344">
    <property type="entry name" value="HTH_ASNC"/>
    <property type="match status" value="1"/>
</dbReference>
<dbReference type="AlphaFoldDB" id="A0A1I2URB7"/>
<evidence type="ECO:0000259" key="4">
    <source>
        <dbReference type="PROSITE" id="PS50956"/>
    </source>
</evidence>
<dbReference type="Pfam" id="PF01037">
    <property type="entry name" value="AsnC_trans_reg"/>
    <property type="match status" value="1"/>
</dbReference>
<dbReference type="InterPro" id="IPR011008">
    <property type="entry name" value="Dimeric_a/b-barrel"/>
</dbReference>
<dbReference type="PROSITE" id="PS50956">
    <property type="entry name" value="HTH_ASNC_2"/>
    <property type="match status" value="1"/>
</dbReference>
<proteinExistence type="predicted"/>
<keyword evidence="2" id="KW-0238">DNA-binding</keyword>
<feature type="domain" description="HTH asnC-type" evidence="4">
    <location>
        <begin position="3"/>
        <end position="92"/>
    </location>
</feature>
<dbReference type="GO" id="GO:0043565">
    <property type="term" value="F:sequence-specific DNA binding"/>
    <property type="evidence" value="ECO:0007669"/>
    <property type="project" value="InterPro"/>
</dbReference>
<dbReference type="GO" id="GO:0006355">
    <property type="term" value="P:regulation of DNA-templated transcription"/>
    <property type="evidence" value="ECO:0007669"/>
    <property type="project" value="UniProtKB-ARBA"/>
</dbReference>
<evidence type="ECO:0000313" key="6">
    <source>
        <dbReference type="Proteomes" id="UP000198623"/>
    </source>
</evidence>
<organism evidence="5 6">
    <name type="scientific">Neptunomonas qingdaonensis</name>
    <dbReference type="NCBI Taxonomy" id="1045558"/>
    <lineage>
        <taxon>Bacteria</taxon>
        <taxon>Pseudomonadati</taxon>
        <taxon>Pseudomonadota</taxon>
        <taxon>Gammaproteobacteria</taxon>
        <taxon>Oceanospirillales</taxon>
        <taxon>Oceanospirillaceae</taxon>
        <taxon>Neptunomonas</taxon>
    </lineage>
</organism>
<dbReference type="OrthoDB" id="8590699at2"/>
<gene>
    <name evidence="5" type="ORF">SAMN05216175_11369</name>
</gene>
<evidence type="ECO:0000256" key="1">
    <source>
        <dbReference type="ARBA" id="ARBA00023015"/>
    </source>
</evidence>
<reference evidence="6" key="1">
    <citation type="submission" date="2016-10" db="EMBL/GenBank/DDBJ databases">
        <authorList>
            <person name="Varghese N."/>
            <person name="Submissions S."/>
        </authorList>
    </citation>
    <scope>NUCLEOTIDE SEQUENCE [LARGE SCALE GENOMIC DNA]</scope>
    <source>
        <strain evidence="6">CGMCC 1.10971</strain>
    </source>
</reference>
<dbReference type="Gene3D" id="3.30.70.920">
    <property type="match status" value="1"/>
</dbReference>
<dbReference type="InterPro" id="IPR036390">
    <property type="entry name" value="WH_DNA-bd_sf"/>
</dbReference>
<evidence type="ECO:0000256" key="3">
    <source>
        <dbReference type="ARBA" id="ARBA00023163"/>
    </source>
</evidence>
<dbReference type="PRINTS" id="PR00033">
    <property type="entry name" value="HTHASNC"/>
</dbReference>
<dbReference type="STRING" id="1045558.SAMN05216175_11369"/>
<keyword evidence="1" id="KW-0805">Transcription regulation</keyword>
<dbReference type="Gene3D" id="1.10.10.10">
    <property type="entry name" value="Winged helix-like DNA-binding domain superfamily/Winged helix DNA-binding domain"/>
    <property type="match status" value="1"/>
</dbReference>
<dbReference type="InterPro" id="IPR011991">
    <property type="entry name" value="ArsR-like_HTH"/>
</dbReference>
<dbReference type="RefSeq" id="WP_090729418.1">
    <property type="nucleotide sequence ID" value="NZ_FOOU01000013.1"/>
</dbReference>
<dbReference type="InterPro" id="IPR036388">
    <property type="entry name" value="WH-like_DNA-bd_sf"/>
</dbReference>
<dbReference type="PANTHER" id="PTHR30154">
    <property type="entry name" value="LEUCINE-RESPONSIVE REGULATORY PROTEIN"/>
    <property type="match status" value="1"/>
</dbReference>
<name>A0A1I2URB7_9GAMM</name>
<protein>
    <submittedName>
        <fullName evidence="5">Lrp/AsnC family transcriptional regulator</fullName>
    </submittedName>
</protein>
<dbReference type="Pfam" id="PF13412">
    <property type="entry name" value="HTH_24"/>
    <property type="match status" value="1"/>
</dbReference>
<evidence type="ECO:0000313" key="5">
    <source>
        <dbReference type="EMBL" id="SFG77416.1"/>
    </source>
</evidence>
<dbReference type="Proteomes" id="UP000198623">
    <property type="component" value="Unassembled WGS sequence"/>
</dbReference>
<dbReference type="SUPFAM" id="SSF46785">
    <property type="entry name" value="Winged helix' DNA-binding domain"/>
    <property type="match status" value="1"/>
</dbReference>
<dbReference type="InterPro" id="IPR019887">
    <property type="entry name" value="Tscrpt_reg_AsnC/Lrp_C"/>
</dbReference>
<sequence length="158" mass="17707">MTLDRINRKILAVLQKEARITNQDLAERVSLSPSSCLHRVKKLEEEGLIGPYLTVLNLPKLCRSVTVIATVSLKDQSTEAFRLFRQAAQGIPEVVECDTVSGVFDFFLKIVAPDMLRYNAINDRLLDLIPGQINISSHVVLESGKPFRGYPLDQLLDD</sequence>